<name>A0A915C693_PARUN</name>
<dbReference type="WBParaSite" id="PgR090_g017_t01">
    <property type="protein sequence ID" value="PgR090_g017_t01"/>
    <property type="gene ID" value="PgR090_g017"/>
</dbReference>
<organism evidence="1 2">
    <name type="scientific">Parascaris univalens</name>
    <name type="common">Nematode worm</name>
    <dbReference type="NCBI Taxonomy" id="6257"/>
    <lineage>
        <taxon>Eukaryota</taxon>
        <taxon>Metazoa</taxon>
        <taxon>Ecdysozoa</taxon>
        <taxon>Nematoda</taxon>
        <taxon>Chromadorea</taxon>
        <taxon>Rhabditida</taxon>
        <taxon>Spirurina</taxon>
        <taxon>Ascaridomorpha</taxon>
        <taxon>Ascaridoidea</taxon>
        <taxon>Ascarididae</taxon>
        <taxon>Parascaris</taxon>
    </lineage>
</organism>
<dbReference type="AlphaFoldDB" id="A0A915C693"/>
<protein>
    <submittedName>
        <fullName evidence="2">Mpv17-like protein 2</fullName>
    </submittedName>
</protein>
<sequence length="103" mass="12243">MYNILALWMFRNNNGRRHESSIVAFGHRRRHLISGCYRLHAECFMSQRCSWSTIVFSRISNTTKRMVHQRCCKMLSIFDNLVRFAHNSRLLLTASSIVVEYFL</sequence>
<accession>A0A915C693</accession>
<dbReference type="Proteomes" id="UP000887569">
    <property type="component" value="Unplaced"/>
</dbReference>
<evidence type="ECO:0000313" key="1">
    <source>
        <dbReference type="Proteomes" id="UP000887569"/>
    </source>
</evidence>
<reference evidence="2" key="1">
    <citation type="submission" date="2022-11" db="UniProtKB">
        <authorList>
            <consortium name="WormBaseParasite"/>
        </authorList>
    </citation>
    <scope>IDENTIFICATION</scope>
</reference>
<proteinExistence type="predicted"/>
<evidence type="ECO:0000313" key="2">
    <source>
        <dbReference type="WBParaSite" id="PgR090_g017_t01"/>
    </source>
</evidence>
<keyword evidence="1" id="KW-1185">Reference proteome</keyword>